<protein>
    <submittedName>
        <fullName evidence="3">Class II glutamine amidotransferase</fullName>
    </submittedName>
</protein>
<evidence type="ECO:0000259" key="2">
    <source>
        <dbReference type="PROSITE" id="PS51278"/>
    </source>
</evidence>
<comment type="caution">
    <text evidence="3">The sequence shown here is derived from an EMBL/GenBank/DDBJ whole genome shotgun (WGS) entry which is preliminary data.</text>
</comment>
<dbReference type="EMBL" id="WRPP01000002">
    <property type="protein sequence ID" value="MVU78569.1"/>
    <property type="molecule type" value="Genomic_DNA"/>
</dbReference>
<reference evidence="3 4" key="1">
    <citation type="submission" date="2019-12" db="EMBL/GenBank/DDBJ databases">
        <title>Nocardia sp. nov. ET3-3 isolated from soil.</title>
        <authorList>
            <person name="Kanchanasin P."/>
            <person name="Tanasupawat S."/>
            <person name="Yuki M."/>
            <person name="Kudo T."/>
        </authorList>
    </citation>
    <scope>NUCLEOTIDE SEQUENCE [LARGE SCALE GENOMIC DNA]</scope>
    <source>
        <strain evidence="3 4">ET3-3</strain>
    </source>
</reference>
<gene>
    <name evidence="3" type="ORF">GPX89_15095</name>
</gene>
<dbReference type="Gene3D" id="3.60.20.10">
    <property type="entry name" value="Glutamine Phosphoribosylpyrophosphate, subunit 1, domain 1"/>
    <property type="match status" value="1"/>
</dbReference>
<dbReference type="SUPFAM" id="SSF56235">
    <property type="entry name" value="N-terminal nucleophile aminohydrolases (Ntn hydrolases)"/>
    <property type="match status" value="1"/>
</dbReference>
<dbReference type="Pfam" id="PF13230">
    <property type="entry name" value="GATase_4"/>
    <property type="match status" value="1"/>
</dbReference>
<feature type="domain" description="Glutamine amidotransferase type-2" evidence="2">
    <location>
        <begin position="2"/>
        <end position="255"/>
    </location>
</feature>
<name>A0A7K1UWM5_9NOCA</name>
<dbReference type="PROSITE" id="PS51278">
    <property type="entry name" value="GATASE_TYPE_2"/>
    <property type="match status" value="1"/>
</dbReference>
<keyword evidence="4" id="KW-1185">Reference proteome</keyword>
<evidence type="ECO:0000313" key="4">
    <source>
        <dbReference type="Proteomes" id="UP000466794"/>
    </source>
</evidence>
<organism evidence="3 4">
    <name type="scientific">Nocardia terrae</name>
    <dbReference type="NCBI Taxonomy" id="2675851"/>
    <lineage>
        <taxon>Bacteria</taxon>
        <taxon>Bacillati</taxon>
        <taxon>Actinomycetota</taxon>
        <taxon>Actinomycetes</taxon>
        <taxon>Mycobacteriales</taxon>
        <taxon>Nocardiaceae</taxon>
        <taxon>Nocardia</taxon>
    </lineage>
</organism>
<accession>A0A7K1UWM5</accession>
<dbReference type="RefSeq" id="WP_157388022.1">
    <property type="nucleotide sequence ID" value="NZ_WRPP01000002.1"/>
</dbReference>
<dbReference type="GO" id="GO:0016740">
    <property type="term" value="F:transferase activity"/>
    <property type="evidence" value="ECO:0007669"/>
    <property type="project" value="UniProtKB-KW"/>
</dbReference>
<dbReference type="InterPro" id="IPR026869">
    <property type="entry name" value="EgtC-like"/>
</dbReference>
<keyword evidence="3" id="KW-0808">Transferase</keyword>
<keyword evidence="1 3" id="KW-0315">Glutamine amidotransferase</keyword>
<dbReference type="Proteomes" id="UP000466794">
    <property type="component" value="Unassembled WGS sequence"/>
</dbReference>
<evidence type="ECO:0000256" key="1">
    <source>
        <dbReference type="ARBA" id="ARBA00022962"/>
    </source>
</evidence>
<dbReference type="InterPro" id="IPR029055">
    <property type="entry name" value="Ntn_hydrolases_N"/>
</dbReference>
<dbReference type="PANTHER" id="PTHR42824:SF1">
    <property type="entry name" value="GLUTAMINE AMIDOTRANSFERASE YAFJ-RELATED"/>
    <property type="match status" value="1"/>
</dbReference>
<dbReference type="InterPro" id="IPR017932">
    <property type="entry name" value="GATase_2_dom"/>
</dbReference>
<proteinExistence type="predicted"/>
<dbReference type="AlphaFoldDB" id="A0A7K1UWM5"/>
<dbReference type="PANTHER" id="PTHR42824">
    <property type="entry name" value="GLUTAMINE AMIDOTRANSFERASE"/>
    <property type="match status" value="1"/>
</dbReference>
<dbReference type="CDD" id="cd01908">
    <property type="entry name" value="YafJ"/>
    <property type="match status" value="1"/>
</dbReference>
<sequence>MCRLFGLSAAPHRVRATFWLLDAPDSLSQQSHREPDGVGLGTFTAAGAPLVEKQPIAAYEDRLFAREARERESRTFVAHVRFASTGGLTARNTHPFEQRGRLFAHNGVLHGLDELEAELGEYRRLVHGDTDSERFFALITERVDRHRGDITAGIADAVAWIADRLPIYALNLVLTTATELWALRYPDTHELYVLERAAGGAHGDRHLDHSGRTGIRTRSATLADYPAVIVASERMDDDPGWRPVASGELLHVDGRLRVRSQIILDGPPRRLLTLADLDAHAAASQTAR</sequence>
<evidence type="ECO:0000313" key="3">
    <source>
        <dbReference type="EMBL" id="MVU78569.1"/>
    </source>
</evidence>